<dbReference type="InterPro" id="IPR013098">
    <property type="entry name" value="Ig_I-set"/>
</dbReference>
<dbReference type="InterPro" id="IPR036880">
    <property type="entry name" value="Kunitz_BPTI_sf"/>
</dbReference>
<dbReference type="InterPro" id="IPR007110">
    <property type="entry name" value="Ig-like_dom"/>
</dbReference>
<dbReference type="FunFam" id="4.10.410.10:FF:000020">
    <property type="entry name" value="Collagen, type VI, alpha 3"/>
    <property type="match status" value="2"/>
</dbReference>
<gene>
    <name evidence="9" type="ORF">MSPICULIGERA_LOCUS22801</name>
</gene>
<dbReference type="FunFam" id="4.10.410.10:FF:000005">
    <property type="entry name" value="Pancreatic trypsin inhibitor"/>
    <property type="match status" value="1"/>
</dbReference>
<evidence type="ECO:0000256" key="1">
    <source>
        <dbReference type="ARBA" id="ARBA00022690"/>
    </source>
</evidence>
<accession>A0AA36DBM9</accession>
<feature type="domain" description="BPTI/Kunitz inhibitor" evidence="6">
    <location>
        <begin position="27"/>
        <end position="78"/>
    </location>
</feature>
<keyword evidence="4" id="KW-1015">Disulfide bond</keyword>
<dbReference type="PROSITE" id="PS50835">
    <property type="entry name" value="IG_LIKE"/>
    <property type="match status" value="1"/>
</dbReference>
<evidence type="ECO:0000256" key="4">
    <source>
        <dbReference type="ARBA" id="ARBA00023157"/>
    </source>
</evidence>
<proteinExistence type="predicted"/>
<dbReference type="GO" id="GO:0004867">
    <property type="term" value="F:serine-type endopeptidase inhibitor activity"/>
    <property type="evidence" value="ECO:0007669"/>
    <property type="project" value="UniProtKB-KW"/>
</dbReference>
<evidence type="ECO:0000256" key="3">
    <source>
        <dbReference type="ARBA" id="ARBA00022900"/>
    </source>
</evidence>
<keyword evidence="3" id="KW-0722">Serine protease inhibitor</keyword>
<dbReference type="InterPro" id="IPR020901">
    <property type="entry name" value="Prtase_inh_Kunz-CS"/>
</dbReference>
<dbReference type="SMART" id="SM00409">
    <property type="entry name" value="IG"/>
    <property type="match status" value="1"/>
</dbReference>
<dbReference type="SUPFAM" id="SSF48726">
    <property type="entry name" value="Immunoglobulin"/>
    <property type="match status" value="1"/>
</dbReference>
<feature type="region of interest" description="Disordered" evidence="5">
    <location>
        <begin position="89"/>
        <end position="133"/>
    </location>
</feature>
<dbReference type="Gene3D" id="2.60.40.10">
    <property type="entry name" value="Immunoglobulins"/>
    <property type="match status" value="1"/>
</dbReference>
<dbReference type="GO" id="GO:0005615">
    <property type="term" value="C:extracellular space"/>
    <property type="evidence" value="ECO:0007669"/>
    <property type="project" value="TreeGrafter"/>
</dbReference>
<evidence type="ECO:0000256" key="2">
    <source>
        <dbReference type="ARBA" id="ARBA00022729"/>
    </source>
</evidence>
<evidence type="ECO:0000256" key="5">
    <source>
        <dbReference type="SAM" id="MobiDB-lite"/>
    </source>
</evidence>
<comment type="caution">
    <text evidence="9">The sequence shown here is derived from an EMBL/GenBank/DDBJ whole genome shotgun (WGS) entry which is preliminary data.</text>
</comment>
<dbReference type="SMART" id="SM00131">
    <property type="entry name" value="KU"/>
    <property type="match status" value="5"/>
</dbReference>
<dbReference type="Gene3D" id="4.10.410.10">
    <property type="entry name" value="Pancreatic trypsin inhibitor Kunitz domain"/>
    <property type="match status" value="5"/>
</dbReference>
<dbReference type="AlphaFoldDB" id="A0AA36DBM9"/>
<reference evidence="9" key="1">
    <citation type="submission" date="2023-06" db="EMBL/GenBank/DDBJ databases">
        <authorList>
            <person name="Delattre M."/>
        </authorList>
    </citation>
    <scope>NUCLEOTIDE SEQUENCE</scope>
    <source>
        <strain evidence="9">AF72</strain>
    </source>
</reference>
<feature type="non-terminal residue" evidence="9">
    <location>
        <position position="1"/>
    </location>
</feature>
<dbReference type="PROSITE" id="PS50279">
    <property type="entry name" value="BPTI_KUNITZ_2"/>
    <property type="match status" value="5"/>
</dbReference>
<dbReference type="Pfam" id="PF00014">
    <property type="entry name" value="Kunitz_BPTI"/>
    <property type="match status" value="5"/>
</dbReference>
<dbReference type="SMART" id="SM00408">
    <property type="entry name" value="IGc2"/>
    <property type="match status" value="1"/>
</dbReference>
<dbReference type="Proteomes" id="UP001177023">
    <property type="component" value="Unassembled WGS sequence"/>
</dbReference>
<feature type="domain" description="PLAC" evidence="8">
    <location>
        <begin position="495"/>
        <end position="534"/>
    </location>
</feature>
<dbReference type="PROSITE" id="PS50900">
    <property type="entry name" value="PLAC"/>
    <property type="match status" value="1"/>
</dbReference>
<evidence type="ECO:0000259" key="7">
    <source>
        <dbReference type="PROSITE" id="PS50835"/>
    </source>
</evidence>
<dbReference type="InterPro" id="IPR003598">
    <property type="entry name" value="Ig_sub2"/>
</dbReference>
<feature type="domain" description="BPTI/Kunitz inhibitor" evidence="6">
    <location>
        <begin position="215"/>
        <end position="265"/>
    </location>
</feature>
<dbReference type="InterPro" id="IPR002223">
    <property type="entry name" value="Kunitz_BPTI"/>
</dbReference>
<dbReference type="SUPFAM" id="SSF57362">
    <property type="entry name" value="BPTI-like"/>
    <property type="match status" value="5"/>
</dbReference>
<dbReference type="PRINTS" id="PR00759">
    <property type="entry name" value="BASICPTASE"/>
</dbReference>
<evidence type="ECO:0000313" key="10">
    <source>
        <dbReference type="Proteomes" id="UP001177023"/>
    </source>
</evidence>
<keyword evidence="10" id="KW-1185">Reference proteome</keyword>
<evidence type="ECO:0000313" key="9">
    <source>
        <dbReference type="EMBL" id="CAJ0584759.1"/>
    </source>
</evidence>
<dbReference type="InterPro" id="IPR050098">
    <property type="entry name" value="TFPI/VKTCI-like"/>
</dbReference>
<keyword evidence="2" id="KW-0732">Signal</keyword>
<dbReference type="PROSITE" id="PS00280">
    <property type="entry name" value="BPTI_KUNITZ_1"/>
    <property type="match status" value="3"/>
</dbReference>
<organism evidence="9 10">
    <name type="scientific">Mesorhabditis spiculigera</name>
    <dbReference type="NCBI Taxonomy" id="96644"/>
    <lineage>
        <taxon>Eukaryota</taxon>
        <taxon>Metazoa</taxon>
        <taxon>Ecdysozoa</taxon>
        <taxon>Nematoda</taxon>
        <taxon>Chromadorea</taxon>
        <taxon>Rhabditida</taxon>
        <taxon>Rhabditina</taxon>
        <taxon>Rhabditomorpha</taxon>
        <taxon>Rhabditoidea</taxon>
        <taxon>Rhabditidae</taxon>
        <taxon>Mesorhabditinae</taxon>
        <taxon>Mesorhabditis</taxon>
    </lineage>
</organism>
<feature type="domain" description="BPTI/Kunitz inhibitor" evidence="6">
    <location>
        <begin position="156"/>
        <end position="206"/>
    </location>
</feature>
<evidence type="ECO:0000259" key="8">
    <source>
        <dbReference type="PROSITE" id="PS50900"/>
    </source>
</evidence>
<dbReference type="PANTHER" id="PTHR10083:SF374">
    <property type="entry name" value="BPTI_KUNITZ INHIBITOR DOMAIN-CONTAINING PROTEIN"/>
    <property type="match status" value="1"/>
</dbReference>
<feature type="domain" description="Ig-like" evidence="7">
    <location>
        <begin position="397"/>
        <end position="475"/>
    </location>
</feature>
<dbReference type="InterPro" id="IPR036179">
    <property type="entry name" value="Ig-like_dom_sf"/>
</dbReference>
<evidence type="ECO:0008006" key="11">
    <source>
        <dbReference type="Google" id="ProtNLM"/>
    </source>
</evidence>
<dbReference type="InterPro" id="IPR013783">
    <property type="entry name" value="Ig-like_fold"/>
</dbReference>
<feature type="compositionally biased region" description="Basic and acidic residues" evidence="5">
    <location>
        <begin position="107"/>
        <end position="121"/>
    </location>
</feature>
<name>A0AA36DBM9_9BILA</name>
<keyword evidence="1" id="KW-0646">Protease inhibitor</keyword>
<feature type="domain" description="BPTI/Kunitz inhibitor" evidence="6">
    <location>
        <begin position="278"/>
        <end position="328"/>
    </location>
</feature>
<dbReference type="EMBL" id="CATQJA010002700">
    <property type="protein sequence ID" value="CAJ0584759.1"/>
    <property type="molecule type" value="Genomic_DNA"/>
</dbReference>
<sequence length="540" mass="60153">MPVKPEHPQFLRLAPPQQADNLQPQKCHLAPQAGQKCREAETMWYFDAATQRCLQFFYGGCGGNENRFVTHDECQNECAPVQHQALTMRAESSVDELGNAEQAGEVEAERMQGDQPRRLRDDTDDAEESRFRGSNRTVDVQDVATVVPVGALPDLCLLPEQKGSCFGSELKWRYIAETASCLSFMYTGCDANANHFESEESCLRACGPAREEKVCALPASVGSCELAVSKWNFDAKTGECKLFMWTGCGGNLNRFSSREECEALCRAEQAWASEEDVCKMGRESGPCSDAVTQWYYDKEISGCRQFTYGGCRGNGNRFDTREQCEGKCAPKMQALTLIEPNDVCALTWERGPCPGEEPRFFFDKNSGRCRPFVYGGCEGNRNNFHSLLDCEHACGKPENLREERRISLSTQRPGPFHIGEEVLLACHADGEVPILWFKDGQLLVFSIRIVGNTDLSLVRIGEAELADAGEYTCAVGPNGLLSDRMMLKVTDREPVKTICFDQGRGHTCALTVRMKLCDKKRYFVNCCQSCVQAGYPMIIA</sequence>
<dbReference type="PANTHER" id="PTHR10083">
    <property type="entry name" value="KUNITZ-TYPE PROTEASE INHIBITOR-RELATED"/>
    <property type="match status" value="1"/>
</dbReference>
<dbReference type="InterPro" id="IPR010909">
    <property type="entry name" value="PLAC"/>
</dbReference>
<feature type="domain" description="BPTI/Kunitz inhibitor" evidence="6">
    <location>
        <begin position="344"/>
        <end position="394"/>
    </location>
</feature>
<protein>
    <recommendedName>
        <fullName evidence="11">Papilin</fullName>
    </recommendedName>
</protein>
<evidence type="ECO:0000259" key="6">
    <source>
        <dbReference type="PROSITE" id="PS50279"/>
    </source>
</evidence>
<dbReference type="CDD" id="cd00109">
    <property type="entry name" value="Kunitz-type"/>
    <property type="match status" value="3"/>
</dbReference>
<dbReference type="InterPro" id="IPR003599">
    <property type="entry name" value="Ig_sub"/>
</dbReference>
<dbReference type="Pfam" id="PF07679">
    <property type="entry name" value="I-set"/>
    <property type="match status" value="1"/>
</dbReference>